<feature type="region of interest" description="Disordered" evidence="1">
    <location>
        <begin position="52"/>
        <end position="77"/>
    </location>
</feature>
<feature type="compositionally biased region" description="Acidic residues" evidence="1">
    <location>
        <begin position="54"/>
        <end position="73"/>
    </location>
</feature>
<dbReference type="EMBL" id="MEVI01000002">
    <property type="protein sequence ID" value="OGC55448.1"/>
    <property type="molecule type" value="Genomic_DNA"/>
</dbReference>
<evidence type="ECO:0000256" key="1">
    <source>
        <dbReference type="SAM" id="MobiDB-lite"/>
    </source>
</evidence>
<evidence type="ECO:0000313" key="3">
    <source>
        <dbReference type="Proteomes" id="UP000176504"/>
    </source>
</evidence>
<dbReference type="AlphaFoldDB" id="A0A1F4VEQ1"/>
<evidence type="ECO:0000313" key="2">
    <source>
        <dbReference type="EMBL" id="OGC55448.1"/>
    </source>
</evidence>
<accession>A0A1F4VEQ1</accession>
<protein>
    <submittedName>
        <fullName evidence="2">Uncharacterized protein</fullName>
    </submittedName>
</protein>
<name>A0A1F4VEQ1_UNCKA</name>
<comment type="caution">
    <text evidence="2">The sequence shown here is derived from an EMBL/GenBank/DDBJ whole genome shotgun (WGS) entry which is preliminary data.</text>
</comment>
<dbReference type="Proteomes" id="UP000176504">
    <property type="component" value="Unassembled WGS sequence"/>
</dbReference>
<gene>
    <name evidence="2" type="ORF">A3A78_00625</name>
</gene>
<organism evidence="2 3">
    <name type="scientific">candidate division WWE3 bacterium RIFCSPLOWO2_01_FULL_41_18</name>
    <dbReference type="NCBI Taxonomy" id="1802625"/>
    <lineage>
        <taxon>Bacteria</taxon>
        <taxon>Katanobacteria</taxon>
    </lineage>
</organism>
<reference evidence="2 3" key="1">
    <citation type="journal article" date="2016" name="Nat. Commun.">
        <title>Thousands of microbial genomes shed light on interconnected biogeochemical processes in an aquifer system.</title>
        <authorList>
            <person name="Anantharaman K."/>
            <person name="Brown C.T."/>
            <person name="Hug L.A."/>
            <person name="Sharon I."/>
            <person name="Castelle C.J."/>
            <person name="Probst A.J."/>
            <person name="Thomas B.C."/>
            <person name="Singh A."/>
            <person name="Wilkins M.J."/>
            <person name="Karaoz U."/>
            <person name="Brodie E.L."/>
            <person name="Williams K.H."/>
            <person name="Hubbard S.S."/>
            <person name="Banfield J.F."/>
        </authorList>
    </citation>
    <scope>NUCLEOTIDE SEQUENCE [LARGE SCALE GENOMIC DNA]</scope>
</reference>
<sequence length="87" mass="10073">MIIINTTRTKVATTLVNRAKRRDKMCGPDFSTYPFAEDPPDQTPEEIAKLFEESSAEEPTEDGIDWTSEEENEGCSPYPDFRWVYYD</sequence>
<proteinExistence type="predicted"/>